<dbReference type="InterPro" id="IPR017946">
    <property type="entry name" value="PLC-like_Pdiesterase_TIM-brl"/>
</dbReference>
<dbReference type="InterPro" id="IPR035892">
    <property type="entry name" value="C2_domain_sf"/>
</dbReference>
<dbReference type="PRINTS" id="PR00390">
    <property type="entry name" value="PHPHLIPASEC"/>
</dbReference>
<dbReference type="GO" id="GO:0005509">
    <property type="term" value="F:calcium ion binding"/>
    <property type="evidence" value="ECO:0007669"/>
    <property type="project" value="UniProtKB-UniRule"/>
</dbReference>
<dbReference type="Gene3D" id="1.10.238.10">
    <property type="entry name" value="EF-hand"/>
    <property type="match status" value="1"/>
</dbReference>
<evidence type="ECO:0000313" key="11">
    <source>
        <dbReference type="EMBL" id="CAF0786570.1"/>
    </source>
</evidence>
<feature type="binding site" evidence="5">
    <location>
        <position position="342"/>
    </location>
    <ligand>
        <name>Ca(2+)</name>
        <dbReference type="ChEBI" id="CHEBI:29108"/>
    </ligand>
</feature>
<keyword evidence="3 6" id="KW-0442">Lipid degradation</keyword>
<proteinExistence type="predicted"/>
<dbReference type="InterPro" id="IPR000909">
    <property type="entry name" value="PLipase_C_PInositol-sp_X_dom"/>
</dbReference>
<dbReference type="SMART" id="SM00149">
    <property type="entry name" value="PLCYc"/>
    <property type="match status" value="1"/>
</dbReference>
<keyword evidence="7" id="KW-0175">Coiled coil</keyword>
<dbReference type="PIRSF" id="PIRSF000956">
    <property type="entry name" value="PLC-beta"/>
    <property type="match status" value="1"/>
</dbReference>
<dbReference type="Gene3D" id="2.60.40.150">
    <property type="entry name" value="C2 domain"/>
    <property type="match status" value="1"/>
</dbReference>
<feature type="domain" description="EF-hand" evidence="10">
    <location>
        <begin position="228"/>
        <end position="263"/>
    </location>
</feature>
<feature type="region of interest" description="Disordered" evidence="8">
    <location>
        <begin position="480"/>
        <end position="533"/>
    </location>
</feature>
<dbReference type="InterPro" id="IPR001192">
    <property type="entry name" value="PI-PLC_fam"/>
</dbReference>
<feature type="coiled-coil region" evidence="7">
    <location>
        <begin position="1084"/>
        <end position="1111"/>
    </location>
</feature>
<feature type="binding site" evidence="5">
    <location>
        <position position="371"/>
    </location>
    <ligand>
        <name>Ca(2+)</name>
        <dbReference type="ChEBI" id="CHEBI:29108"/>
    </ligand>
</feature>
<dbReference type="Pfam" id="PF17787">
    <property type="entry name" value="PH_14"/>
    <property type="match status" value="1"/>
</dbReference>
<dbReference type="InterPro" id="IPR016280">
    <property type="entry name" value="PLC-beta"/>
</dbReference>
<accession>A0A813RRU4</accession>
<dbReference type="SUPFAM" id="SSF50729">
    <property type="entry name" value="PH domain-like"/>
    <property type="match status" value="1"/>
</dbReference>
<evidence type="ECO:0000256" key="8">
    <source>
        <dbReference type="SAM" id="MobiDB-lite"/>
    </source>
</evidence>
<sequence>MASSHISNEIPVDLQSGIDAVKWPEDSKKPSNPSNVHLSINTKGFYLICRDQNTNEIECFDIALVHDVRTGSQNLLPRGAEQCRKVNIGTLGDPLLSKWLTINYGDTFVPSPNLRTIHFSCKSRKIAEEWTKQLFYYGHNQRLRNLSSLECLEKFHSKIINSLIDFDTQTISVRKLIHFLCDSSRDNNKENKIRQALEYLKLPYGIDATIDKNQFTFDIFFRFYMRLMDRPETDDLFKLIDKDHQGYLSLEDMKEFIKKQNDAPNDRSGRNNYEQQAEDFIKKYMRHEDSSKEIDNLQGMYYESFLKYLLSFDNLIIDPTKLNLFMDMNKPLAHYFISSSHNTYLAGSQWTGRASIDMYRYVLLTGCRCIELDVVDGESKNDEPEIKHIYTPVKPVRFIDVIVAIREYAFKVTPYPLILSIENHCGPKAQAKMAQYFVDIFGAQLLTEPLKSHPCDGHYPLPSPNDLKYKILIKNKKLHQHSSSKINNQNTPIIHKVITPSNSDPSTDTSTASSSSTRSSNDSLRLNPRNGILLEDENLSDEERIMNELDPTNEPIPEAKATKAMSDLVHYTVPVRFATFVRAQELNRSYEMSSFSEDKGQNAIREYANDFLIYNRRQLSRIYPRGTRFDSSNYNPYIFWPIGCQMVALNYQTLDIPMQLNLGLFSFNDACGYIEKPSVLCDPRQLFDPRIRKNIENVVSCEVHIKVLSGQFFCQSREPTYVDIHMYGMYGDTSKRHERRILVKQWNGFQAIYGNTNLNSNALTTKFSNIILPEMASLRFAVSADDGTFIGQCFIPVAYLRPGYHHIPLRNKINILTCTSSLFIFIEKKIYVNDKDQEFVNRLVNPLQSQSHNLNIEDNDQDIISLNRVAQSHNSIINKLEENIRQTNPSMLFDKTNWYQIHAIAGSAFHDRNRFCRIRSVNDIKPEEVLERNRMIESKLQQISIEYQKDLDQSKQALIHLYTKKFQKQQCSEYELITKYYNDFETKIQNDFELQLSKIRDNLKNEKSLVEDSAKSQMKQEANQIKQTETNKNRISLLTDRSLQMNAQIVRSTIDTLEKMSEQVKEILQINLRISLHQLEERKRMEIEKCLEKYSSQFNDLENRLQRLIHNDEYNIPQNNSSLLYDTRMTSASLSNVYPYSPSENLTTSQLQRRQTTD</sequence>
<dbReference type="EC" id="3.1.4.11" evidence="3"/>
<dbReference type="InterPro" id="IPR011992">
    <property type="entry name" value="EF-hand-dom_pair"/>
</dbReference>
<feature type="compositionally biased region" description="Low complexity" evidence="8">
    <location>
        <begin position="499"/>
        <end position="523"/>
    </location>
</feature>
<feature type="compositionally biased region" description="Polar residues" evidence="8">
    <location>
        <begin position="483"/>
        <end position="492"/>
    </location>
</feature>
<evidence type="ECO:0000259" key="9">
    <source>
        <dbReference type="PROSITE" id="PS50008"/>
    </source>
</evidence>
<dbReference type="CDD" id="cd00275">
    <property type="entry name" value="C2_PLC_like"/>
    <property type="match status" value="1"/>
</dbReference>
<comment type="catalytic activity">
    <reaction evidence="2">
        <text>a 1,2-diacyl-sn-glycero-3-phospho-(1D-myo-inositol-4,5-bisphosphate) + H2O = 1D-myo-inositol 1,4,5-trisphosphate + a 1,2-diacyl-sn-glycerol + H(+)</text>
        <dbReference type="Rhea" id="RHEA:33179"/>
        <dbReference type="ChEBI" id="CHEBI:15377"/>
        <dbReference type="ChEBI" id="CHEBI:15378"/>
        <dbReference type="ChEBI" id="CHEBI:17815"/>
        <dbReference type="ChEBI" id="CHEBI:58456"/>
        <dbReference type="ChEBI" id="CHEBI:203600"/>
        <dbReference type="EC" id="3.1.4.11"/>
    </reaction>
    <physiologicalReaction direction="left-to-right" evidence="2">
        <dbReference type="Rhea" id="RHEA:33180"/>
    </physiologicalReaction>
</comment>
<dbReference type="InterPro" id="IPR015359">
    <property type="entry name" value="PLC_EF-hand-like"/>
</dbReference>
<name>A0A813RRU4_9BILA</name>
<feature type="active site" evidence="4">
    <location>
        <position position="388"/>
    </location>
</feature>
<dbReference type="GO" id="GO:0046488">
    <property type="term" value="P:phosphatidylinositol metabolic process"/>
    <property type="evidence" value="ECO:0007669"/>
    <property type="project" value="TreeGrafter"/>
</dbReference>
<dbReference type="GO" id="GO:0048015">
    <property type="term" value="P:phosphatidylinositol-mediated signaling"/>
    <property type="evidence" value="ECO:0007669"/>
    <property type="project" value="TreeGrafter"/>
</dbReference>
<dbReference type="CDD" id="cd08591">
    <property type="entry name" value="PI-PLCc_beta"/>
    <property type="match status" value="1"/>
</dbReference>
<dbReference type="AlphaFoldDB" id="A0A813RRU4"/>
<evidence type="ECO:0000256" key="6">
    <source>
        <dbReference type="RuleBase" id="RU361133"/>
    </source>
</evidence>
<keyword evidence="5" id="KW-0479">Metal-binding</keyword>
<dbReference type="GO" id="GO:0007186">
    <property type="term" value="P:G protein-coupled receptor signaling pathway"/>
    <property type="evidence" value="ECO:0007669"/>
    <property type="project" value="TreeGrafter"/>
</dbReference>
<comment type="cofactor">
    <cofactor evidence="5">
        <name>Ca(2+)</name>
        <dbReference type="ChEBI" id="CHEBI:29108"/>
    </cofactor>
    <text evidence="5">Binds 1 Ca(2+) ion per subunit.</text>
</comment>
<organism evidence="11 12">
    <name type="scientific">Adineta steineri</name>
    <dbReference type="NCBI Taxonomy" id="433720"/>
    <lineage>
        <taxon>Eukaryota</taxon>
        <taxon>Metazoa</taxon>
        <taxon>Spiralia</taxon>
        <taxon>Gnathifera</taxon>
        <taxon>Rotifera</taxon>
        <taxon>Eurotatoria</taxon>
        <taxon>Bdelloidea</taxon>
        <taxon>Adinetida</taxon>
        <taxon>Adinetidae</taxon>
        <taxon>Adineta</taxon>
    </lineage>
</organism>
<dbReference type="GO" id="GO:0004435">
    <property type="term" value="F:phosphatidylinositol-4,5-bisphosphate phospholipase C activity"/>
    <property type="evidence" value="ECO:0007669"/>
    <property type="project" value="UniProtKB-UniRule"/>
</dbReference>
<dbReference type="SMART" id="SM00148">
    <property type="entry name" value="PLCXc"/>
    <property type="match status" value="1"/>
</dbReference>
<dbReference type="GO" id="GO:0016042">
    <property type="term" value="P:lipid catabolic process"/>
    <property type="evidence" value="ECO:0007669"/>
    <property type="project" value="UniProtKB-KW"/>
</dbReference>
<keyword evidence="5" id="KW-0106">Calcium</keyword>
<evidence type="ECO:0000256" key="2">
    <source>
        <dbReference type="ARBA" id="ARBA00023674"/>
    </source>
</evidence>
<feature type="domain" description="PI-PLC Y-box" evidence="9">
    <location>
        <begin position="565"/>
        <end position="680"/>
    </location>
</feature>
<dbReference type="PROSITE" id="PS50222">
    <property type="entry name" value="EF_HAND_2"/>
    <property type="match status" value="1"/>
</dbReference>
<keyword evidence="1 3" id="KW-0378">Hydrolase</keyword>
<dbReference type="PROSITE" id="PS50007">
    <property type="entry name" value="PIPLC_X_DOMAIN"/>
    <property type="match status" value="1"/>
</dbReference>
<dbReference type="InterPro" id="IPR037862">
    <property type="entry name" value="PLC-beta_PH"/>
</dbReference>
<keyword evidence="3 6" id="KW-0443">Lipid metabolism</keyword>
<evidence type="ECO:0000256" key="1">
    <source>
        <dbReference type="ARBA" id="ARBA00022801"/>
    </source>
</evidence>
<dbReference type="Proteomes" id="UP000663891">
    <property type="component" value="Unassembled WGS sequence"/>
</dbReference>
<feature type="active site" evidence="4">
    <location>
        <position position="341"/>
    </location>
</feature>
<evidence type="ECO:0000256" key="5">
    <source>
        <dbReference type="PIRSR" id="PIRSR000956-2"/>
    </source>
</evidence>
<dbReference type="InterPro" id="IPR002048">
    <property type="entry name" value="EF_hand_dom"/>
</dbReference>
<evidence type="ECO:0000256" key="4">
    <source>
        <dbReference type="PIRSR" id="PIRSR000956-1"/>
    </source>
</evidence>
<dbReference type="SUPFAM" id="SSF51695">
    <property type="entry name" value="PLC-like phosphodiesterases"/>
    <property type="match status" value="1"/>
</dbReference>
<dbReference type="SUPFAM" id="SSF49562">
    <property type="entry name" value="C2 domain (Calcium/lipid-binding domain, CaLB)"/>
    <property type="match status" value="1"/>
</dbReference>
<dbReference type="Pfam" id="PF00387">
    <property type="entry name" value="PI-PLC-Y"/>
    <property type="match status" value="1"/>
</dbReference>
<feature type="binding site" evidence="5">
    <location>
        <position position="373"/>
    </location>
    <ligand>
        <name>Ca(2+)</name>
        <dbReference type="ChEBI" id="CHEBI:29108"/>
    </ligand>
</feature>
<reference evidence="11" key="1">
    <citation type="submission" date="2021-02" db="EMBL/GenBank/DDBJ databases">
        <authorList>
            <person name="Nowell W R."/>
        </authorList>
    </citation>
    <scope>NUCLEOTIDE SEQUENCE</scope>
</reference>
<evidence type="ECO:0000256" key="3">
    <source>
        <dbReference type="PIRNR" id="PIRNR000956"/>
    </source>
</evidence>
<dbReference type="Pfam" id="PF00388">
    <property type="entry name" value="PI-PLC-X"/>
    <property type="match status" value="1"/>
</dbReference>
<dbReference type="PROSITE" id="PS50008">
    <property type="entry name" value="PIPLC_Y_DOMAIN"/>
    <property type="match status" value="1"/>
</dbReference>
<dbReference type="GO" id="GO:0005737">
    <property type="term" value="C:cytoplasm"/>
    <property type="evidence" value="ECO:0007669"/>
    <property type="project" value="TreeGrafter"/>
</dbReference>
<feature type="binding site" evidence="5">
    <location>
        <position position="422"/>
    </location>
    <ligand>
        <name>Ca(2+)</name>
        <dbReference type="ChEBI" id="CHEBI:29108"/>
    </ligand>
</feature>
<dbReference type="GO" id="GO:0051209">
    <property type="term" value="P:release of sequestered calcium ion into cytosol"/>
    <property type="evidence" value="ECO:0007669"/>
    <property type="project" value="TreeGrafter"/>
</dbReference>
<protein>
    <recommendedName>
        <fullName evidence="3">1-phosphatidylinositol 4,5-bisphosphate phosphodiesterase</fullName>
        <ecNumber evidence="3">3.1.4.11</ecNumber>
    </recommendedName>
</protein>
<dbReference type="Gene3D" id="2.30.29.240">
    <property type="match status" value="1"/>
</dbReference>
<gene>
    <name evidence="11" type="ORF">VCS650_LOCUS3245</name>
</gene>
<dbReference type="Gene3D" id="3.20.20.190">
    <property type="entry name" value="Phosphatidylinositol (PI) phosphodiesterase"/>
    <property type="match status" value="1"/>
</dbReference>
<comment type="caution">
    <text evidence="11">The sequence shown here is derived from an EMBL/GenBank/DDBJ whole genome shotgun (WGS) entry which is preliminary data.</text>
</comment>
<dbReference type="PANTHER" id="PTHR10336:SF149">
    <property type="entry name" value="1-PHOSPHATIDYLINOSITOL 4,5-BISPHOSPHATE PHOSPHODIESTERASE CLASSES I AND II"/>
    <property type="match status" value="1"/>
</dbReference>
<dbReference type="InterPro" id="IPR001711">
    <property type="entry name" value="PLipase_C_Pinositol-sp_Y"/>
</dbReference>
<evidence type="ECO:0000313" key="12">
    <source>
        <dbReference type="Proteomes" id="UP000663891"/>
    </source>
</evidence>
<dbReference type="PANTHER" id="PTHR10336">
    <property type="entry name" value="PHOSPHOINOSITIDE-SPECIFIC PHOSPHOLIPASE C FAMILY PROTEIN"/>
    <property type="match status" value="1"/>
</dbReference>
<dbReference type="EMBL" id="CAJNON010000017">
    <property type="protein sequence ID" value="CAF0786570.1"/>
    <property type="molecule type" value="Genomic_DNA"/>
</dbReference>
<evidence type="ECO:0000259" key="10">
    <source>
        <dbReference type="PROSITE" id="PS50222"/>
    </source>
</evidence>
<evidence type="ECO:0000256" key="7">
    <source>
        <dbReference type="SAM" id="Coils"/>
    </source>
</evidence>
<dbReference type="Pfam" id="PF09279">
    <property type="entry name" value="EF-hand_like"/>
    <property type="match status" value="1"/>
</dbReference>
<dbReference type="SMART" id="SM00054">
    <property type="entry name" value="EFh"/>
    <property type="match status" value="1"/>
</dbReference>
<dbReference type="OrthoDB" id="269822at2759"/>
<keyword evidence="3" id="KW-0807">Transducer</keyword>
<dbReference type="SUPFAM" id="SSF47473">
    <property type="entry name" value="EF-hand"/>
    <property type="match status" value="1"/>
</dbReference>